<dbReference type="GO" id="GO:0016747">
    <property type="term" value="F:acyltransferase activity, transferring groups other than amino-acyl groups"/>
    <property type="evidence" value="ECO:0007669"/>
    <property type="project" value="InterPro"/>
</dbReference>
<evidence type="ECO:0000313" key="2">
    <source>
        <dbReference type="EMBL" id="SDL32054.1"/>
    </source>
</evidence>
<accession>A0A1G9J4G3</accession>
<gene>
    <name evidence="2" type="ORF">SAMN05216400_0443</name>
</gene>
<protein>
    <submittedName>
        <fullName evidence="2">Predicted acetyltransferase</fullName>
    </submittedName>
</protein>
<keyword evidence="2" id="KW-0808">Transferase</keyword>
<dbReference type="PANTHER" id="PTHR39173:SF1">
    <property type="entry name" value="ACETYLTRANSFERASE"/>
    <property type="match status" value="1"/>
</dbReference>
<dbReference type="PROSITE" id="PS51186">
    <property type="entry name" value="GNAT"/>
    <property type="match status" value="1"/>
</dbReference>
<dbReference type="InterPro" id="IPR016181">
    <property type="entry name" value="Acyl_CoA_acyltransferase"/>
</dbReference>
<feature type="domain" description="N-acetyltransferase" evidence="1">
    <location>
        <begin position="1"/>
        <end position="171"/>
    </location>
</feature>
<dbReference type="Pfam" id="PF00583">
    <property type="entry name" value="Acetyltransf_1"/>
    <property type="match status" value="1"/>
</dbReference>
<dbReference type="SUPFAM" id="SSF55729">
    <property type="entry name" value="Acyl-CoA N-acyltransferases (Nat)"/>
    <property type="match status" value="1"/>
</dbReference>
<dbReference type="CDD" id="cd04301">
    <property type="entry name" value="NAT_SF"/>
    <property type="match status" value="1"/>
</dbReference>
<reference evidence="2 3" key="1">
    <citation type="submission" date="2016-10" db="EMBL/GenBank/DDBJ databases">
        <authorList>
            <person name="de Groot N.N."/>
        </authorList>
    </citation>
    <scope>NUCLEOTIDE SEQUENCE [LARGE SCALE GENOMIC DNA]</scope>
    <source>
        <strain evidence="2 3">Sb09</strain>
    </source>
</reference>
<dbReference type="InterPro" id="IPR000182">
    <property type="entry name" value="GNAT_dom"/>
</dbReference>
<name>A0A1G9J4G3_STREI</name>
<dbReference type="PANTHER" id="PTHR39173">
    <property type="entry name" value="ACETYLTRANSFERASE"/>
    <property type="match status" value="1"/>
</dbReference>
<dbReference type="EMBL" id="FNGX01000001">
    <property type="protein sequence ID" value="SDL32054.1"/>
    <property type="molecule type" value="Genomic_DNA"/>
</dbReference>
<dbReference type="RefSeq" id="WP_074566231.1">
    <property type="nucleotide sequence ID" value="NZ_FNGX01000001.1"/>
</dbReference>
<dbReference type="Proteomes" id="UP000183162">
    <property type="component" value="Unassembled WGS sequence"/>
</dbReference>
<proteinExistence type="predicted"/>
<evidence type="ECO:0000313" key="3">
    <source>
        <dbReference type="Proteomes" id="UP000183162"/>
    </source>
</evidence>
<dbReference type="Gene3D" id="3.40.630.30">
    <property type="match status" value="1"/>
</dbReference>
<evidence type="ECO:0000259" key="1">
    <source>
        <dbReference type="PROSITE" id="PS51186"/>
    </source>
</evidence>
<sequence length="171" mass="19602">MEIRPIDFCDEETYRSFLASFKNDDNPFVSPETTREVTDFKAFVENSRVQERKAAHPDYSTVTTYYAFVDGSIAARIACRWQLEKGNLSTVGGHIGYQTSPKFRRQGIMTKLLNFALEEYAKRGISPVLITAREDNTASRKTIEKAGGILEKVIDLENGHRLARYWIRLEK</sequence>
<dbReference type="AlphaFoldDB" id="A0A1G9J4G3"/>
<organism evidence="2 3">
    <name type="scientific">Streptococcus equinus</name>
    <name type="common">Streptococcus bovis</name>
    <dbReference type="NCBI Taxonomy" id="1335"/>
    <lineage>
        <taxon>Bacteria</taxon>
        <taxon>Bacillati</taxon>
        <taxon>Bacillota</taxon>
        <taxon>Bacilli</taxon>
        <taxon>Lactobacillales</taxon>
        <taxon>Streptococcaceae</taxon>
        <taxon>Streptococcus</taxon>
    </lineage>
</organism>
<dbReference type="OrthoDB" id="9797989at2"/>